<dbReference type="Pfam" id="PF06674">
    <property type="entry name" value="DUF1176"/>
    <property type="match status" value="1"/>
</dbReference>
<feature type="signal peptide" evidence="1">
    <location>
        <begin position="1"/>
        <end position="21"/>
    </location>
</feature>
<feature type="chain" id="PRO_5045533632" evidence="1">
    <location>
        <begin position="22"/>
        <end position="343"/>
    </location>
</feature>
<dbReference type="Proteomes" id="UP001589755">
    <property type="component" value="Unassembled WGS sequence"/>
</dbReference>
<sequence length="343" mass="37415">MRRLLLAAAALCGLAAGPAPAAEPPYLDDRSGPEALIRSLYNAINRKEYARAYGYFSTPPAETWEAFAEGFSQTESVALTTGQPSMDAAAGGIHYHLPVALLARHSDGSEAVFAGCYTLRLANPRVQGAPFEPLHIEEGRLAPADGPPQEALPARCGEGQVQDAEALLAEKAKARFAALYGDSCLAGPDVPEEPERHTIAFNHPHEDPQTPPHEVHLFRFFCDAAAYNTMHVYFLADEFGKLLPLRFAVPELAIRYENGDAEGRVEELRIVGYTAEDVLLNSRFDPQTLEITTLAKWRGLGDAFSAGVWLFRAGTFTLVKYEVDASYDGEINPELLLDYHSGP</sequence>
<evidence type="ECO:0000313" key="3">
    <source>
        <dbReference type="Proteomes" id="UP001589755"/>
    </source>
</evidence>
<dbReference type="InterPro" id="IPR009560">
    <property type="entry name" value="DUF1176"/>
</dbReference>
<dbReference type="EMBL" id="JBHLXD010000002">
    <property type="protein sequence ID" value="MFC0207108.1"/>
    <property type="molecule type" value="Genomic_DNA"/>
</dbReference>
<keyword evidence="1" id="KW-0732">Signal</keyword>
<proteinExistence type="predicted"/>
<gene>
    <name evidence="2" type="ORF">ACFFJ2_01680</name>
</gene>
<accession>A0ABV6D3B7</accession>
<protein>
    <submittedName>
        <fullName evidence="2">DUF1176 domain-containing protein</fullName>
    </submittedName>
</protein>
<reference evidence="2 3" key="1">
    <citation type="submission" date="2024-09" db="EMBL/GenBank/DDBJ databases">
        <authorList>
            <person name="Sun Q."/>
            <person name="Mori K."/>
        </authorList>
    </citation>
    <scope>NUCLEOTIDE SEQUENCE [LARGE SCALE GENOMIC DNA]</scope>
    <source>
        <strain evidence="2 3">CCM 8543</strain>
    </source>
</reference>
<organism evidence="2 3">
    <name type="scientific">Chelativorans intermedius</name>
    <dbReference type="NCBI Taxonomy" id="515947"/>
    <lineage>
        <taxon>Bacteria</taxon>
        <taxon>Pseudomonadati</taxon>
        <taxon>Pseudomonadota</taxon>
        <taxon>Alphaproteobacteria</taxon>
        <taxon>Hyphomicrobiales</taxon>
        <taxon>Phyllobacteriaceae</taxon>
        <taxon>Chelativorans</taxon>
    </lineage>
</organism>
<evidence type="ECO:0000256" key="1">
    <source>
        <dbReference type="SAM" id="SignalP"/>
    </source>
</evidence>
<evidence type="ECO:0000313" key="2">
    <source>
        <dbReference type="EMBL" id="MFC0207108.1"/>
    </source>
</evidence>
<dbReference type="RefSeq" id="WP_261520062.1">
    <property type="nucleotide sequence ID" value="NZ_JAODNW010000008.1"/>
</dbReference>
<name>A0ABV6D3B7_9HYPH</name>
<keyword evidence="3" id="KW-1185">Reference proteome</keyword>
<comment type="caution">
    <text evidence="2">The sequence shown here is derived from an EMBL/GenBank/DDBJ whole genome shotgun (WGS) entry which is preliminary data.</text>
</comment>